<keyword evidence="2" id="KW-0969">Cilium</keyword>
<dbReference type="AlphaFoldDB" id="A0A1H0EDZ2"/>
<keyword evidence="1" id="KW-0175">Coiled coil</keyword>
<keyword evidence="3" id="KW-1185">Reference proteome</keyword>
<protein>
    <submittedName>
        <fullName evidence="2">Flagellar motility protein MotE, a chaperone for MotC folding</fullName>
    </submittedName>
</protein>
<sequence length="194" mass="20283">MRARRPGRGTLAIIAGFLIASAGLRLAPGAGAALARAGEDTPAVAGHVPAQEQAACAPPKEIAPVLDALRDREARLDRQETRLRDRLHALAVAEEEITFKTGELRAAEDALRATIALADSAAEDDITRLVSVYEAMKPKDAAALFETMDPEFAAGFLGRMQPAAAAGVMAGLSPRAAYSVSVILAGRNMSVPTE</sequence>
<evidence type="ECO:0000313" key="2">
    <source>
        <dbReference type="EMBL" id="SHK53909.1"/>
    </source>
</evidence>
<dbReference type="OrthoDB" id="9791432at2"/>
<evidence type="ECO:0000256" key="1">
    <source>
        <dbReference type="SAM" id="Coils"/>
    </source>
</evidence>
<feature type="coiled-coil region" evidence="1">
    <location>
        <begin position="66"/>
        <end position="110"/>
    </location>
</feature>
<dbReference type="EMBL" id="FQZZ01000006">
    <property type="protein sequence ID" value="SHK53909.1"/>
    <property type="molecule type" value="Genomic_DNA"/>
</dbReference>
<reference evidence="2 3" key="1">
    <citation type="submission" date="2016-11" db="EMBL/GenBank/DDBJ databases">
        <authorList>
            <person name="Varghese N."/>
            <person name="Submissions S."/>
        </authorList>
    </citation>
    <scope>NUCLEOTIDE SEQUENCE [LARGE SCALE GENOMIC DNA]</scope>
    <source>
        <strain evidence="2 3">DSM 29620</strain>
    </source>
</reference>
<gene>
    <name evidence="2" type="ORF">SAMN05444142_106110</name>
</gene>
<dbReference type="SUPFAM" id="SSF158791">
    <property type="entry name" value="MgtE N-terminal domain-like"/>
    <property type="match status" value="1"/>
</dbReference>
<dbReference type="RefSeq" id="WP_149787300.1">
    <property type="nucleotide sequence ID" value="NZ_FNIO01000002.1"/>
</dbReference>
<organism evidence="2 3">
    <name type="scientific">Lutimaribacter pacificus</name>
    <dbReference type="NCBI Taxonomy" id="391948"/>
    <lineage>
        <taxon>Bacteria</taxon>
        <taxon>Pseudomonadati</taxon>
        <taxon>Pseudomonadota</taxon>
        <taxon>Alphaproteobacteria</taxon>
        <taxon>Rhodobacterales</taxon>
        <taxon>Roseobacteraceae</taxon>
        <taxon>Lutimaribacter</taxon>
    </lineage>
</organism>
<name>A0A1H0EDZ2_9RHOB</name>
<evidence type="ECO:0000313" key="3">
    <source>
        <dbReference type="Proteomes" id="UP000324252"/>
    </source>
</evidence>
<keyword evidence="2" id="KW-0966">Cell projection</keyword>
<keyword evidence="2" id="KW-0282">Flagellum</keyword>
<proteinExistence type="predicted"/>
<accession>A0A1H0EDZ2</accession>
<dbReference type="Proteomes" id="UP000324252">
    <property type="component" value="Unassembled WGS sequence"/>
</dbReference>